<sequence>MSLDDAFDFVDLESDDILDNILHTEGSSQKTSPLWNYVDCKSPAYPGIPSSNTTIERHLLNKHNIIIPKVRKQTTLNFKCTDPWPAKEKLERDKAVVIWIRLDQIDNLFNIITRFKNREA</sequence>
<dbReference type="VEuPathDB" id="FungiDB:RhiirFUN_006103"/>
<gene>
    <name evidence="1" type="ORF">RhiirA1_479453</name>
</gene>
<evidence type="ECO:0000313" key="2">
    <source>
        <dbReference type="Proteomes" id="UP000232688"/>
    </source>
</evidence>
<dbReference type="VEuPathDB" id="FungiDB:RhiirA1_479453"/>
<protein>
    <submittedName>
        <fullName evidence="1">Uncharacterized protein</fullName>
    </submittedName>
</protein>
<proteinExistence type="predicted"/>
<accession>A0A2N0QQQ4</accession>
<name>A0A2N0QQQ4_9GLOM</name>
<comment type="caution">
    <text evidence="1">The sequence shown here is derived from an EMBL/GenBank/DDBJ whole genome shotgun (WGS) entry which is preliminary data.</text>
</comment>
<organism evidence="1 2">
    <name type="scientific">Rhizophagus irregularis</name>
    <dbReference type="NCBI Taxonomy" id="588596"/>
    <lineage>
        <taxon>Eukaryota</taxon>
        <taxon>Fungi</taxon>
        <taxon>Fungi incertae sedis</taxon>
        <taxon>Mucoromycota</taxon>
        <taxon>Glomeromycotina</taxon>
        <taxon>Glomeromycetes</taxon>
        <taxon>Glomerales</taxon>
        <taxon>Glomeraceae</taxon>
        <taxon>Rhizophagus</taxon>
    </lineage>
</organism>
<dbReference type="VEuPathDB" id="FungiDB:FUN_022454"/>
<reference evidence="1 2" key="1">
    <citation type="submission" date="2017-10" db="EMBL/GenBank/DDBJ databases">
        <title>Extensive intraspecific genome diversity in a model arbuscular mycorrhizal fungus.</title>
        <authorList>
            <person name="Chen E.C.H."/>
            <person name="Morin E."/>
            <person name="Baudet D."/>
            <person name="Noel J."/>
            <person name="Ndikumana S."/>
            <person name="Charron P."/>
            <person name="St-Onge C."/>
            <person name="Giorgi J."/>
            <person name="Grigoriev I.V."/>
            <person name="Roux C."/>
            <person name="Martin F.M."/>
            <person name="Corradi N."/>
        </authorList>
    </citation>
    <scope>NUCLEOTIDE SEQUENCE [LARGE SCALE GENOMIC DNA]</scope>
    <source>
        <strain evidence="1 2">A1</strain>
    </source>
</reference>
<dbReference type="Proteomes" id="UP000232688">
    <property type="component" value="Unassembled WGS sequence"/>
</dbReference>
<reference evidence="1 2" key="2">
    <citation type="submission" date="2017-10" db="EMBL/GenBank/DDBJ databases">
        <title>Genome analyses suggest a sexual origin of heterokaryosis in a supposedly ancient asexual fungus.</title>
        <authorList>
            <person name="Corradi N."/>
            <person name="Sedzielewska K."/>
            <person name="Noel J."/>
            <person name="Charron P."/>
            <person name="Farinelli L."/>
            <person name="Marton T."/>
            <person name="Kruger M."/>
            <person name="Pelin A."/>
            <person name="Brachmann A."/>
            <person name="Corradi N."/>
        </authorList>
    </citation>
    <scope>NUCLEOTIDE SEQUENCE [LARGE SCALE GENOMIC DNA]</scope>
    <source>
        <strain evidence="1 2">A1</strain>
    </source>
</reference>
<dbReference type="EMBL" id="LLXH01004317">
    <property type="protein sequence ID" value="PKC53366.1"/>
    <property type="molecule type" value="Genomic_DNA"/>
</dbReference>
<evidence type="ECO:0000313" key="1">
    <source>
        <dbReference type="EMBL" id="PKC53366.1"/>
    </source>
</evidence>
<dbReference type="AlphaFoldDB" id="A0A2N0QQQ4"/>